<dbReference type="AlphaFoldDB" id="A0A2X4TPM3"/>
<feature type="compositionally biased region" description="Pro residues" evidence="1">
    <location>
        <begin position="112"/>
        <end position="124"/>
    </location>
</feature>
<accession>A0A2X4TPM3</accession>
<gene>
    <name evidence="2" type="ORF">NCTC10994_00023</name>
</gene>
<proteinExistence type="predicted"/>
<evidence type="ECO:0000313" key="3">
    <source>
        <dbReference type="Proteomes" id="UP000249091"/>
    </source>
</evidence>
<protein>
    <submittedName>
        <fullName evidence="2">Uncharacterized protein</fullName>
    </submittedName>
</protein>
<name>A0A2X4TPM3_9NOCA</name>
<keyword evidence="3" id="KW-1185">Reference proteome</keyword>
<sequence length="142" mass="15009">MTDDYDMLLADLRVLADTVLDFMDGMVDQLADRGDAAGAGHTAHASGEHGGDPRGAAESGTPATTGCSWCPVCAVVALFRGENHELLTRLAAQLAMFVALIREWLARHLPGRPDPSAPTDPAPPEPRDPGRGFVPISVTIRP</sequence>
<organism evidence="2 3">
    <name type="scientific">Rhodococcus coprophilus</name>
    <dbReference type="NCBI Taxonomy" id="38310"/>
    <lineage>
        <taxon>Bacteria</taxon>
        <taxon>Bacillati</taxon>
        <taxon>Actinomycetota</taxon>
        <taxon>Actinomycetes</taxon>
        <taxon>Mycobacteriales</taxon>
        <taxon>Nocardiaceae</taxon>
        <taxon>Rhodococcus</taxon>
    </lineage>
</organism>
<dbReference type="RefSeq" id="WP_072699189.1">
    <property type="nucleotide sequence ID" value="NZ_JAFBBL010000001.1"/>
</dbReference>
<reference evidence="2 3" key="1">
    <citation type="submission" date="2018-06" db="EMBL/GenBank/DDBJ databases">
        <authorList>
            <consortium name="Pathogen Informatics"/>
            <person name="Doyle S."/>
        </authorList>
    </citation>
    <scope>NUCLEOTIDE SEQUENCE [LARGE SCALE GENOMIC DNA]</scope>
    <source>
        <strain evidence="2 3">NCTC10994</strain>
    </source>
</reference>
<feature type="region of interest" description="Disordered" evidence="1">
    <location>
        <begin position="37"/>
        <end position="63"/>
    </location>
</feature>
<dbReference type="KEGG" id="rcr:NCTC10994_00023"/>
<evidence type="ECO:0000313" key="2">
    <source>
        <dbReference type="EMBL" id="SQI28279.1"/>
    </source>
</evidence>
<dbReference type="Proteomes" id="UP000249091">
    <property type="component" value="Chromosome 1"/>
</dbReference>
<dbReference type="EMBL" id="LS483468">
    <property type="protein sequence ID" value="SQI28279.1"/>
    <property type="molecule type" value="Genomic_DNA"/>
</dbReference>
<evidence type="ECO:0000256" key="1">
    <source>
        <dbReference type="SAM" id="MobiDB-lite"/>
    </source>
</evidence>
<feature type="region of interest" description="Disordered" evidence="1">
    <location>
        <begin position="111"/>
        <end position="142"/>
    </location>
</feature>
<dbReference type="STRING" id="1219011.GCA_001895045_01130"/>